<proteinExistence type="predicted"/>
<dbReference type="PANTHER" id="PTHR34309:SF1">
    <property type="entry name" value="PROTEIN GLCG"/>
    <property type="match status" value="1"/>
</dbReference>
<evidence type="ECO:0000313" key="3">
    <source>
        <dbReference type="Proteomes" id="UP000034156"/>
    </source>
</evidence>
<dbReference type="InterPro" id="IPR005624">
    <property type="entry name" value="PduO/GlcC-like"/>
</dbReference>
<dbReference type="KEGG" id="nco:AAW31_09100"/>
<organism evidence="1 3">
    <name type="scientific">Nitrosomonas communis</name>
    <dbReference type="NCBI Taxonomy" id="44574"/>
    <lineage>
        <taxon>Bacteria</taxon>
        <taxon>Pseudomonadati</taxon>
        <taxon>Pseudomonadota</taxon>
        <taxon>Betaproteobacteria</taxon>
        <taxon>Nitrosomonadales</taxon>
        <taxon>Nitrosomonadaceae</taxon>
        <taxon>Nitrosomonas</taxon>
    </lineage>
</organism>
<dbReference type="Proteomes" id="UP000324176">
    <property type="component" value="Unassembled WGS sequence"/>
</dbReference>
<reference evidence="1 3" key="2">
    <citation type="journal article" date="2016" name="Genome Announc.">
        <title>Genome Sequence of Nitrosomonas communis Strain Nm2, a Mesophilic Ammonia-Oxidizing Bacterium Isolated from Mediterranean Soil.</title>
        <authorList>
            <person name="Kozlowski J.A."/>
            <person name="Kits K.D."/>
            <person name="Stein L.Y."/>
        </authorList>
    </citation>
    <scope>NUCLEOTIDE SEQUENCE [LARGE SCALE GENOMIC DNA]</scope>
    <source>
        <strain evidence="1 3">Nm2</strain>
    </source>
</reference>
<dbReference type="Gene3D" id="3.30.450.150">
    <property type="entry name" value="Haem-degrading domain"/>
    <property type="match status" value="1"/>
</dbReference>
<dbReference type="InterPro" id="IPR052517">
    <property type="entry name" value="GlcG_carb_metab_protein"/>
</dbReference>
<evidence type="ECO:0000313" key="2">
    <source>
        <dbReference type="EMBL" id="TYP85039.1"/>
    </source>
</evidence>
<keyword evidence="3" id="KW-1185">Reference proteome</keyword>
<reference evidence="3" key="1">
    <citation type="submission" date="2015-05" db="EMBL/GenBank/DDBJ databases">
        <title>Draft genome of Nitrosomonas communis strain Nm2.</title>
        <authorList>
            <person name="Kozlowski J.A."/>
            <person name="Kits K.D."/>
            <person name="Stein L.Y."/>
        </authorList>
    </citation>
    <scope>NUCLEOTIDE SEQUENCE [LARGE SCALE GENOMIC DNA]</scope>
    <source>
        <strain evidence="3">Nm2</strain>
    </source>
</reference>
<dbReference type="EMBL" id="CP011451">
    <property type="protein sequence ID" value="AKH37938.1"/>
    <property type="molecule type" value="Genomic_DNA"/>
</dbReference>
<sequence length="138" mass="14923">MANSKLFLILEDAKKIAAAAETEARRNNWPVVISIVDEGGHLLYLMRSDNTQYGSIEVAIQKARSAIAFRRPTKVLEEQVNQGHVRYLNLPGAIPIEGGLPIVLSNQFVGAIGVSGVRSHQDAQIAQAGIDALNSDSF</sequence>
<dbReference type="SUPFAM" id="SSF143744">
    <property type="entry name" value="GlcG-like"/>
    <property type="match status" value="1"/>
</dbReference>
<dbReference type="AlphaFoldDB" id="A0A0F7KFL7"/>
<dbReference type="Pfam" id="PF03928">
    <property type="entry name" value="HbpS-like"/>
    <property type="match status" value="1"/>
</dbReference>
<protein>
    <submittedName>
        <fullName evidence="1 2">GlcG</fullName>
    </submittedName>
</protein>
<evidence type="ECO:0000313" key="1">
    <source>
        <dbReference type="EMBL" id="AKH37938.1"/>
    </source>
</evidence>
<dbReference type="Proteomes" id="UP000034156">
    <property type="component" value="Chromosome"/>
</dbReference>
<dbReference type="RefSeq" id="WP_046850006.1">
    <property type="nucleotide sequence ID" value="NZ_CP011451.1"/>
</dbReference>
<accession>A0A0F7KFL7</accession>
<reference evidence="2 4" key="3">
    <citation type="submission" date="2019-07" db="EMBL/GenBank/DDBJ databases">
        <title>Active sludge and wastewater microbial communities from Klosterneuburg, Austria.</title>
        <authorList>
            <person name="Wagner M."/>
        </authorList>
    </citation>
    <scope>NUCLEOTIDE SEQUENCE [LARGE SCALE GENOMIC DNA]</scope>
    <source>
        <strain evidence="2 4">Nm2</strain>
    </source>
</reference>
<evidence type="ECO:0000313" key="4">
    <source>
        <dbReference type="Proteomes" id="UP000324176"/>
    </source>
</evidence>
<dbReference type="PANTHER" id="PTHR34309">
    <property type="entry name" value="SLR1406 PROTEIN"/>
    <property type="match status" value="1"/>
</dbReference>
<dbReference type="InterPro" id="IPR038084">
    <property type="entry name" value="PduO/GlcC-like_sf"/>
</dbReference>
<dbReference type="PATRIC" id="fig|44574.3.peg.2223"/>
<dbReference type="EMBL" id="VNHT01000036">
    <property type="protein sequence ID" value="TYP85039.1"/>
    <property type="molecule type" value="Genomic_DNA"/>
</dbReference>
<dbReference type="OrthoDB" id="9800768at2"/>
<name>A0A0F7KFL7_9PROT</name>
<gene>
    <name evidence="1" type="ORF">AAW31_09100</name>
    <name evidence="2" type="ORF">BCL69_103632</name>
</gene>